<feature type="domain" description="N-acetyltransferase" evidence="1">
    <location>
        <begin position="72"/>
        <end position="196"/>
    </location>
</feature>
<dbReference type="AlphaFoldDB" id="A0A5B8VS32"/>
<name>A0A5B8VS32_9SPHI</name>
<dbReference type="CDD" id="cd04301">
    <property type="entry name" value="NAT_SF"/>
    <property type="match status" value="1"/>
</dbReference>
<dbReference type="PANTHER" id="PTHR42791:SF1">
    <property type="entry name" value="N-ACETYLTRANSFERASE DOMAIN-CONTAINING PROTEIN"/>
    <property type="match status" value="1"/>
</dbReference>
<organism evidence="2 3">
    <name type="scientific">Mucilaginibacter ginsenosidivorax</name>
    <dbReference type="NCBI Taxonomy" id="862126"/>
    <lineage>
        <taxon>Bacteria</taxon>
        <taxon>Pseudomonadati</taxon>
        <taxon>Bacteroidota</taxon>
        <taxon>Sphingobacteriia</taxon>
        <taxon>Sphingobacteriales</taxon>
        <taxon>Sphingobacteriaceae</taxon>
        <taxon>Mucilaginibacter</taxon>
    </lineage>
</organism>
<dbReference type="PROSITE" id="PS51186">
    <property type="entry name" value="GNAT"/>
    <property type="match status" value="1"/>
</dbReference>
<evidence type="ECO:0000313" key="3">
    <source>
        <dbReference type="Proteomes" id="UP000321362"/>
    </source>
</evidence>
<dbReference type="PANTHER" id="PTHR42791">
    <property type="entry name" value="GNAT FAMILY ACETYLTRANSFERASE"/>
    <property type="match status" value="1"/>
</dbReference>
<dbReference type="InterPro" id="IPR000182">
    <property type="entry name" value="GNAT_dom"/>
</dbReference>
<dbReference type="SUPFAM" id="SSF55729">
    <property type="entry name" value="Acyl-CoA N-acyltransferases (Nat)"/>
    <property type="match status" value="1"/>
</dbReference>
<evidence type="ECO:0000259" key="1">
    <source>
        <dbReference type="PROSITE" id="PS51186"/>
    </source>
</evidence>
<proteinExistence type="predicted"/>
<dbReference type="GO" id="GO:0016747">
    <property type="term" value="F:acyltransferase activity, transferring groups other than amino-acyl groups"/>
    <property type="evidence" value="ECO:0007669"/>
    <property type="project" value="InterPro"/>
</dbReference>
<dbReference type="InterPro" id="IPR016181">
    <property type="entry name" value="Acyl_CoA_acyltransferase"/>
</dbReference>
<keyword evidence="2" id="KW-0808">Transferase</keyword>
<dbReference type="Gene3D" id="3.40.630.30">
    <property type="match status" value="1"/>
</dbReference>
<reference evidence="2 3" key="1">
    <citation type="journal article" date="2013" name="J. Microbiol.">
        <title>Mucilaginibacter ginsenosidivorax sp. nov., with ginsenoside converting activity isolated from sediment.</title>
        <authorList>
            <person name="Kim J.K."/>
            <person name="Choi T.E."/>
            <person name="Liu Q.M."/>
            <person name="Park H.Y."/>
            <person name="Yi T.H."/>
            <person name="Yoon M.H."/>
            <person name="Kim S.C."/>
            <person name="Im W.T."/>
        </authorList>
    </citation>
    <scope>NUCLEOTIDE SEQUENCE [LARGE SCALE GENOMIC DNA]</scope>
    <source>
        <strain evidence="2 3">KHI28</strain>
    </source>
</reference>
<protein>
    <submittedName>
        <fullName evidence="2">GNAT family N-acetyltransferase</fullName>
    </submittedName>
</protein>
<dbReference type="RefSeq" id="WP_147051603.1">
    <property type="nucleotide sequence ID" value="NZ_CP042437.1"/>
</dbReference>
<evidence type="ECO:0000313" key="2">
    <source>
        <dbReference type="EMBL" id="QEC74444.1"/>
    </source>
</evidence>
<dbReference type="InterPro" id="IPR052523">
    <property type="entry name" value="Trichothecene_AcTrans"/>
</dbReference>
<dbReference type="Proteomes" id="UP000321362">
    <property type="component" value="Chromosome"/>
</dbReference>
<dbReference type="KEGG" id="mgk:FSB76_00210"/>
<dbReference type="OrthoDB" id="1452841at2"/>
<dbReference type="Pfam" id="PF00583">
    <property type="entry name" value="Acetyltransf_1"/>
    <property type="match status" value="1"/>
</dbReference>
<keyword evidence="3" id="KW-1185">Reference proteome</keyword>
<dbReference type="EMBL" id="CP042437">
    <property type="protein sequence ID" value="QEC74444.1"/>
    <property type="molecule type" value="Genomic_DNA"/>
</dbReference>
<gene>
    <name evidence="2" type="ORF">FSB76_00210</name>
</gene>
<sequence>MYTLKYQEFSEALYQALQPDPFYIRLLQSIPGDKEKQEALISYLDYSMYEAEKYGLLFIPGQHRYGASVWSKPLSTALESEKGQEKKMFLKANLGDGVLDAYVQMVDFMSTKVDGLIPADAWYLSIVGIKPEFQGKGLGVGLINEILEKTDKLGLSTYLETFTPRNISFYNRLGYEESASFLEPVTNATYWVMQREARG</sequence>
<accession>A0A5B8VS32</accession>